<dbReference type="Proteomes" id="UP000053462">
    <property type="component" value="Unassembled WGS sequence"/>
</dbReference>
<feature type="domain" description="OB" evidence="2">
    <location>
        <begin position="73"/>
        <end position="151"/>
    </location>
</feature>
<accession>A0A100XWM8</accession>
<organism evidence="4 5">
    <name type="scientific">Thermococcus celericrescens</name>
    <dbReference type="NCBI Taxonomy" id="227598"/>
    <lineage>
        <taxon>Archaea</taxon>
        <taxon>Methanobacteriati</taxon>
        <taxon>Methanobacteriota</taxon>
        <taxon>Thermococci</taxon>
        <taxon>Thermococcales</taxon>
        <taxon>Thermococcaceae</taxon>
        <taxon>Thermococcus</taxon>
    </lineage>
</organism>
<comment type="caution">
    <text evidence="4">The sequence shown here is derived from an EMBL/GenBank/DDBJ whole genome shotgun (WGS) entry which is preliminary data.</text>
</comment>
<protein>
    <submittedName>
        <fullName evidence="4">Replication factor A</fullName>
    </submittedName>
</protein>
<evidence type="ECO:0000259" key="3">
    <source>
        <dbReference type="Pfam" id="PF08646"/>
    </source>
</evidence>
<feature type="domain" description="Replication factor A C-terminal" evidence="3">
    <location>
        <begin position="193"/>
        <end position="278"/>
    </location>
</feature>
<dbReference type="InterPro" id="IPR051231">
    <property type="entry name" value="SOSS-B"/>
</dbReference>
<dbReference type="Gene3D" id="2.40.50.140">
    <property type="entry name" value="Nucleic acid-binding proteins"/>
    <property type="match status" value="2"/>
</dbReference>
<keyword evidence="1" id="KW-0238">DNA-binding</keyword>
<gene>
    <name evidence="4" type="ORF">APY94_09590</name>
</gene>
<name>A0A100XWM8_9EURY</name>
<dbReference type="PANTHER" id="PTHR13356:SF10">
    <property type="entry name" value="REPLICATION FACTOR-A PROTEIN 1"/>
    <property type="match status" value="1"/>
</dbReference>
<dbReference type="InterPro" id="IPR012340">
    <property type="entry name" value="NA-bd_OB-fold"/>
</dbReference>
<dbReference type="NCBIfam" id="NF006255">
    <property type="entry name" value="PRK08402.1"/>
    <property type="match status" value="1"/>
</dbReference>
<dbReference type="PANTHER" id="PTHR13356">
    <property type="entry name" value="OB FOLD NUCLEIC ACID BINDING PROTEIN-RELATED"/>
    <property type="match status" value="1"/>
</dbReference>
<dbReference type="AlphaFoldDB" id="A0A100XWM8"/>
<dbReference type="GO" id="GO:0010212">
    <property type="term" value="P:response to ionizing radiation"/>
    <property type="evidence" value="ECO:0007669"/>
    <property type="project" value="TreeGrafter"/>
</dbReference>
<evidence type="ECO:0000313" key="5">
    <source>
        <dbReference type="Proteomes" id="UP000053462"/>
    </source>
</evidence>
<dbReference type="CDD" id="cd04491">
    <property type="entry name" value="SoSSB_OBF"/>
    <property type="match status" value="1"/>
</dbReference>
<dbReference type="Pfam" id="PF08646">
    <property type="entry name" value="Rep_fac-A_C"/>
    <property type="match status" value="1"/>
</dbReference>
<reference evidence="4 5" key="1">
    <citation type="submission" date="2015-10" db="EMBL/GenBank/DDBJ databases">
        <title>Draft genome sequence of Thermococcus celericrescens strain DSM 17994.</title>
        <authorList>
            <person name="Hong S.-J."/>
            <person name="Park C.-E."/>
            <person name="Shin J.-H."/>
        </authorList>
    </citation>
    <scope>NUCLEOTIDE SEQUENCE [LARGE SCALE GENOMIC DNA]</scope>
    <source>
        <strain evidence="4 5">DSM 17994</strain>
    </source>
</reference>
<evidence type="ECO:0000256" key="1">
    <source>
        <dbReference type="ARBA" id="ARBA00023125"/>
    </source>
</evidence>
<dbReference type="RefSeq" id="WP_058939424.1">
    <property type="nucleotide sequence ID" value="NZ_LLYW01000034.1"/>
</dbReference>
<sequence length="357" mass="40397">MGVLTKEQIIEMIEGQKGLSRDEIEEKIAQIAVREGISEHAAAVMLAEELGVNLEGREELLHIADLVPGMTGVNVVARIMRKYPPREYKKRDGSTGHVANLIIYDSTGKTRLVLWDSLVAKYYNELNPGDVIKIIDPSVRDGRNGIELHANFRTRIIPNPEDPRAEEIPPLEEVRSYNYQRRKIGDLMGGERFVEVRGTVAKLYRVTVYDACPQCRRKVDYDPTTESWICPEHGEVKPTKITIVDFGLDDSTGYIRTTLFGDDAAELIGRDPEEIAEKLRELVESGLTLREAGRKLAEDEYYYLLGREIVVRGNVVDDKFLGLMLKAFGWDEVDPRREIARVRAELKKALTELEGGE</sequence>
<evidence type="ECO:0000313" key="4">
    <source>
        <dbReference type="EMBL" id="KUH32539.1"/>
    </source>
</evidence>
<dbReference type="EMBL" id="LLYW01000034">
    <property type="protein sequence ID" value="KUH32539.1"/>
    <property type="molecule type" value="Genomic_DNA"/>
</dbReference>
<dbReference type="InterPro" id="IPR013955">
    <property type="entry name" value="Rep_factor-A_C"/>
</dbReference>
<dbReference type="STRING" id="227598.APY94_09590"/>
<dbReference type="Pfam" id="PF01336">
    <property type="entry name" value="tRNA_anti-codon"/>
    <property type="match status" value="1"/>
</dbReference>
<dbReference type="SUPFAM" id="SSF50249">
    <property type="entry name" value="Nucleic acid-binding proteins"/>
    <property type="match status" value="2"/>
</dbReference>
<evidence type="ECO:0000259" key="2">
    <source>
        <dbReference type="Pfam" id="PF01336"/>
    </source>
</evidence>
<dbReference type="InterPro" id="IPR004365">
    <property type="entry name" value="NA-bd_OB_tRNA"/>
</dbReference>
<dbReference type="OrthoDB" id="6262at2157"/>
<dbReference type="GO" id="GO:0003677">
    <property type="term" value="F:DNA binding"/>
    <property type="evidence" value="ECO:0007669"/>
    <property type="project" value="UniProtKB-KW"/>
</dbReference>
<proteinExistence type="predicted"/>
<keyword evidence="5" id="KW-1185">Reference proteome</keyword>
<dbReference type="GO" id="GO:0000724">
    <property type="term" value="P:double-strand break repair via homologous recombination"/>
    <property type="evidence" value="ECO:0007669"/>
    <property type="project" value="TreeGrafter"/>
</dbReference>